<gene>
    <name evidence="16" type="ORF">WG66_14504</name>
</gene>
<feature type="transmembrane region" description="Helical" evidence="14">
    <location>
        <begin position="123"/>
        <end position="141"/>
    </location>
</feature>
<evidence type="ECO:0000256" key="5">
    <source>
        <dbReference type="ARBA" id="ARBA00022475"/>
    </source>
</evidence>
<evidence type="ECO:0000256" key="9">
    <source>
        <dbReference type="ARBA" id="ARBA00023002"/>
    </source>
</evidence>
<dbReference type="Pfam" id="PF08022">
    <property type="entry name" value="FAD_binding_8"/>
    <property type="match status" value="1"/>
</dbReference>
<keyword evidence="8 14" id="KW-1133">Transmembrane helix</keyword>
<evidence type="ECO:0000256" key="11">
    <source>
        <dbReference type="ARBA" id="ARBA00023136"/>
    </source>
</evidence>
<keyword evidence="11 14" id="KW-0472">Membrane</keyword>
<feature type="domain" description="FAD-binding FR-type" evidence="15">
    <location>
        <begin position="266"/>
        <end position="395"/>
    </location>
</feature>
<dbReference type="Pfam" id="PF01794">
    <property type="entry name" value="Ferric_reduct"/>
    <property type="match status" value="1"/>
</dbReference>
<dbReference type="PROSITE" id="PS51384">
    <property type="entry name" value="FAD_FR"/>
    <property type="match status" value="1"/>
</dbReference>
<evidence type="ECO:0000256" key="7">
    <source>
        <dbReference type="ARBA" id="ARBA00022982"/>
    </source>
</evidence>
<evidence type="ECO:0000256" key="13">
    <source>
        <dbReference type="SAM" id="MobiDB-lite"/>
    </source>
</evidence>
<evidence type="ECO:0000313" key="16">
    <source>
        <dbReference type="EMBL" id="KTB32920.1"/>
    </source>
</evidence>
<keyword evidence="7" id="KW-0249">Electron transport</keyword>
<keyword evidence="10" id="KW-0406">Ion transport</keyword>
<evidence type="ECO:0000259" key="15">
    <source>
        <dbReference type="PROSITE" id="PS51384"/>
    </source>
</evidence>
<feature type="transmembrane region" description="Helical" evidence="14">
    <location>
        <begin position="83"/>
        <end position="103"/>
    </location>
</feature>
<dbReference type="InterPro" id="IPR017927">
    <property type="entry name" value="FAD-bd_FR_type"/>
</dbReference>
<dbReference type="CDD" id="cd06186">
    <property type="entry name" value="NOX_Duox_like_FAD_NADP"/>
    <property type="match status" value="1"/>
</dbReference>
<dbReference type="SUPFAM" id="SSF52343">
    <property type="entry name" value="Ferredoxin reductase-like, C-terminal NADP-linked domain"/>
    <property type="match status" value="1"/>
</dbReference>
<dbReference type="GO" id="GO:0006879">
    <property type="term" value="P:intracellular iron ion homeostasis"/>
    <property type="evidence" value="ECO:0007669"/>
    <property type="project" value="TreeGrafter"/>
</dbReference>
<keyword evidence="5" id="KW-1003">Cell membrane</keyword>
<evidence type="ECO:0000256" key="2">
    <source>
        <dbReference type="ARBA" id="ARBA00006278"/>
    </source>
</evidence>
<dbReference type="Gene3D" id="3.40.50.80">
    <property type="entry name" value="Nucleotide-binding domain of ferredoxin-NADP reductase (FNR) module"/>
    <property type="match status" value="1"/>
</dbReference>
<evidence type="ECO:0000256" key="4">
    <source>
        <dbReference type="ARBA" id="ARBA00022448"/>
    </source>
</evidence>
<dbReference type="GO" id="GO:0006826">
    <property type="term" value="P:iron ion transport"/>
    <property type="evidence" value="ECO:0007669"/>
    <property type="project" value="TreeGrafter"/>
</dbReference>
<name>A0A0W0F9E4_MONRR</name>
<comment type="catalytic activity">
    <reaction evidence="12">
        <text>2 a Fe(II)-siderophore + NADP(+) + H(+) = 2 a Fe(III)-siderophore + NADPH</text>
        <dbReference type="Rhea" id="RHEA:28795"/>
        <dbReference type="Rhea" id="RHEA-COMP:11342"/>
        <dbReference type="Rhea" id="RHEA-COMP:11344"/>
        <dbReference type="ChEBI" id="CHEBI:15378"/>
        <dbReference type="ChEBI" id="CHEBI:29033"/>
        <dbReference type="ChEBI" id="CHEBI:29034"/>
        <dbReference type="ChEBI" id="CHEBI:57783"/>
        <dbReference type="ChEBI" id="CHEBI:58349"/>
        <dbReference type="EC" id="1.16.1.9"/>
    </reaction>
</comment>
<feature type="transmembrane region" description="Helical" evidence="14">
    <location>
        <begin position="239"/>
        <end position="257"/>
    </location>
</feature>
<dbReference type="InterPro" id="IPR051410">
    <property type="entry name" value="Ferric/Cupric_Reductase"/>
</dbReference>
<dbReference type="InterPro" id="IPR013130">
    <property type="entry name" value="Fe3_Rdtase_TM_dom"/>
</dbReference>
<dbReference type="Proteomes" id="UP000054988">
    <property type="component" value="Unassembled WGS sequence"/>
</dbReference>
<evidence type="ECO:0000256" key="6">
    <source>
        <dbReference type="ARBA" id="ARBA00022692"/>
    </source>
</evidence>
<dbReference type="PANTHER" id="PTHR32361:SF23">
    <property type="entry name" value="FERRIC-CHELATE REDUCTASE"/>
    <property type="match status" value="1"/>
</dbReference>
<dbReference type="EMBL" id="LATX01002199">
    <property type="protein sequence ID" value="KTB32920.1"/>
    <property type="molecule type" value="Genomic_DNA"/>
</dbReference>
<dbReference type="EC" id="1.16.1.9" evidence="3"/>
<comment type="similarity">
    <text evidence="2">Belongs to the ferric reductase (FRE) family.</text>
</comment>
<dbReference type="SUPFAM" id="SSF63380">
    <property type="entry name" value="Riboflavin synthase domain-like"/>
    <property type="match status" value="1"/>
</dbReference>
<dbReference type="GO" id="GO:0052851">
    <property type="term" value="F:ferric-chelate reductase (NADPH) activity"/>
    <property type="evidence" value="ECO:0007669"/>
    <property type="project" value="UniProtKB-EC"/>
</dbReference>
<evidence type="ECO:0000313" key="17">
    <source>
        <dbReference type="Proteomes" id="UP000054988"/>
    </source>
</evidence>
<dbReference type="eggNOG" id="KOG0039">
    <property type="taxonomic scope" value="Eukaryota"/>
</dbReference>
<evidence type="ECO:0000256" key="8">
    <source>
        <dbReference type="ARBA" id="ARBA00022989"/>
    </source>
</evidence>
<keyword evidence="9" id="KW-0560">Oxidoreductase</keyword>
<dbReference type="GO" id="GO:0005886">
    <property type="term" value="C:plasma membrane"/>
    <property type="evidence" value="ECO:0007669"/>
    <property type="project" value="UniProtKB-SubCell"/>
</dbReference>
<keyword evidence="6 14" id="KW-0812">Transmembrane</keyword>
<dbReference type="Pfam" id="PF08030">
    <property type="entry name" value="NAD_binding_6"/>
    <property type="match status" value="1"/>
</dbReference>
<organism evidence="16 17">
    <name type="scientific">Moniliophthora roreri</name>
    <name type="common">Frosty pod rot fungus</name>
    <name type="synonym">Monilia roreri</name>
    <dbReference type="NCBI Taxonomy" id="221103"/>
    <lineage>
        <taxon>Eukaryota</taxon>
        <taxon>Fungi</taxon>
        <taxon>Dikarya</taxon>
        <taxon>Basidiomycota</taxon>
        <taxon>Agaricomycotina</taxon>
        <taxon>Agaricomycetes</taxon>
        <taxon>Agaricomycetidae</taxon>
        <taxon>Agaricales</taxon>
        <taxon>Marasmiineae</taxon>
        <taxon>Marasmiaceae</taxon>
        <taxon>Moniliophthora</taxon>
    </lineage>
</organism>
<evidence type="ECO:0000256" key="10">
    <source>
        <dbReference type="ARBA" id="ARBA00023065"/>
    </source>
</evidence>
<sequence>MSGLSASERAELVHDPYEKSPRYAQGVVYFICGGIALFTIARGILALRAKRRFSASAVKSSLYRKGVAAGRYLSSKQQRLSGIHFPVLGVGLLILAFFVFTMIWTWGTIPYYRSRWNVGSSPLAIRAGLLALGCFPFIFALATKWNIVTFITGHSHEKLQVYHQFMSHIFLLLSLIHSFPWCVQGMRELKPGFEPLTQLEWSWHVAHKVYYWSGTALLIILAWLCWASLPFIRRRYYETFKYLHVISALLFTGFFFVHCNKLLGSWNYLWATVVVYALCAGCRFVWMLIINGAGIPRASFELMPAGMVKLRVKCNPREVWGPGQHYFLHFMTVTPFQSHPFTIANLPSAENNELVVLVRQASGVTKRLAKHLGGKDADATIPVFLDGPFGGIHNDLSIYEHVVLIAGGTGITFIMPVLQDLIQKSKNEECVCKSIQVLWSVRDEESISWGITDLEKAVKEAPSSVVTVKIHVTGPSSNPDNESEKEKDPSGGALSYPLYGRADVAGFVSAAASDVRTMGVGACGPETLLYDVRNAVAKIQKDIALGKPGCSELFLHTEEYAW</sequence>
<evidence type="ECO:0000256" key="3">
    <source>
        <dbReference type="ARBA" id="ARBA00012668"/>
    </source>
</evidence>
<comment type="subcellular location">
    <subcellularLocation>
        <location evidence="1">Cell membrane</location>
        <topology evidence="1">Multi-pass membrane protein</topology>
    </subcellularLocation>
</comment>
<accession>A0A0W0F9E4</accession>
<evidence type="ECO:0000256" key="12">
    <source>
        <dbReference type="ARBA" id="ARBA00048483"/>
    </source>
</evidence>
<dbReference type="InterPro" id="IPR017938">
    <property type="entry name" value="Riboflavin_synthase-like_b-brl"/>
</dbReference>
<dbReference type="SFLD" id="SFLDG01168">
    <property type="entry name" value="Ferric_reductase_subgroup_(FRE"/>
    <property type="match status" value="1"/>
</dbReference>
<feature type="region of interest" description="Disordered" evidence="13">
    <location>
        <begin position="471"/>
        <end position="490"/>
    </location>
</feature>
<feature type="transmembrane region" description="Helical" evidence="14">
    <location>
        <begin position="269"/>
        <end position="290"/>
    </location>
</feature>
<feature type="transmembrane region" description="Helical" evidence="14">
    <location>
        <begin position="209"/>
        <end position="232"/>
    </location>
</feature>
<feature type="transmembrane region" description="Helical" evidence="14">
    <location>
        <begin position="161"/>
        <end position="181"/>
    </location>
</feature>
<keyword evidence="4" id="KW-0813">Transport</keyword>
<dbReference type="InterPro" id="IPR013112">
    <property type="entry name" value="FAD-bd_8"/>
</dbReference>
<proteinExistence type="inferred from homology"/>
<dbReference type="GO" id="GO:0015677">
    <property type="term" value="P:copper ion import"/>
    <property type="evidence" value="ECO:0007669"/>
    <property type="project" value="TreeGrafter"/>
</dbReference>
<evidence type="ECO:0000256" key="1">
    <source>
        <dbReference type="ARBA" id="ARBA00004651"/>
    </source>
</evidence>
<comment type="caution">
    <text evidence="16">The sequence shown here is derived from an EMBL/GenBank/DDBJ whole genome shotgun (WGS) entry which is preliminary data.</text>
</comment>
<protein>
    <recommendedName>
        <fullName evidence="3">ferric-chelate reductase (NADPH)</fullName>
        <ecNumber evidence="3">1.16.1.9</ecNumber>
    </recommendedName>
</protein>
<evidence type="ECO:0000256" key="14">
    <source>
        <dbReference type="SAM" id="Phobius"/>
    </source>
</evidence>
<dbReference type="InterPro" id="IPR039261">
    <property type="entry name" value="FNR_nucleotide-bd"/>
</dbReference>
<feature type="transmembrane region" description="Helical" evidence="14">
    <location>
        <begin position="27"/>
        <end position="47"/>
    </location>
</feature>
<dbReference type="InterPro" id="IPR013121">
    <property type="entry name" value="Fe_red_NAD-bd_6"/>
</dbReference>
<dbReference type="SFLD" id="SFLDS00052">
    <property type="entry name" value="Ferric_Reductase_Domain"/>
    <property type="match status" value="1"/>
</dbReference>
<dbReference type="AlphaFoldDB" id="A0A0W0F9E4"/>
<reference evidence="16 17" key="1">
    <citation type="submission" date="2015-12" db="EMBL/GenBank/DDBJ databases">
        <title>Draft genome sequence of Moniliophthora roreri, the causal agent of frosty pod rot of cacao.</title>
        <authorList>
            <person name="Aime M.C."/>
            <person name="Diaz-Valderrama J.R."/>
            <person name="Kijpornyongpan T."/>
            <person name="Phillips-Mora W."/>
        </authorList>
    </citation>
    <scope>NUCLEOTIDE SEQUENCE [LARGE SCALE GENOMIC DNA]</scope>
    <source>
        <strain evidence="16 17">MCA 2952</strain>
    </source>
</reference>
<dbReference type="PANTHER" id="PTHR32361">
    <property type="entry name" value="FERRIC/CUPRIC REDUCTASE TRANSMEMBRANE COMPONENT"/>
    <property type="match status" value="1"/>
</dbReference>